<feature type="transmembrane region" description="Helical" evidence="1">
    <location>
        <begin position="116"/>
        <end position="134"/>
    </location>
</feature>
<evidence type="ECO:0000259" key="2">
    <source>
        <dbReference type="Pfam" id="PF00892"/>
    </source>
</evidence>
<reference evidence="3 4" key="1">
    <citation type="submission" date="2016-10" db="EMBL/GenBank/DDBJ databases">
        <authorList>
            <person name="de Groot N.N."/>
        </authorList>
    </citation>
    <scope>NUCLEOTIDE SEQUENCE [LARGE SCALE GENOMIC DNA]</scope>
    <source>
        <strain evidence="3 4">DSM 23553</strain>
    </source>
</reference>
<evidence type="ECO:0000256" key="1">
    <source>
        <dbReference type="SAM" id="Phobius"/>
    </source>
</evidence>
<feature type="transmembrane region" description="Helical" evidence="1">
    <location>
        <begin position="61"/>
        <end position="81"/>
    </location>
</feature>
<dbReference type="InterPro" id="IPR000620">
    <property type="entry name" value="EamA_dom"/>
</dbReference>
<keyword evidence="1" id="KW-0472">Membrane</keyword>
<feature type="transmembrane region" description="Helical" evidence="1">
    <location>
        <begin position="6"/>
        <end position="21"/>
    </location>
</feature>
<feature type="transmembrane region" description="Helical" evidence="1">
    <location>
        <begin position="146"/>
        <end position="167"/>
    </location>
</feature>
<feature type="transmembrane region" description="Helical" evidence="1">
    <location>
        <begin position="88"/>
        <end position="110"/>
    </location>
</feature>
<dbReference type="InterPro" id="IPR037185">
    <property type="entry name" value="EmrE-like"/>
</dbReference>
<keyword evidence="4" id="KW-1185">Reference proteome</keyword>
<evidence type="ECO:0000313" key="3">
    <source>
        <dbReference type="EMBL" id="SEE70187.1"/>
    </source>
</evidence>
<proteinExistence type="predicted"/>
<dbReference type="Gene3D" id="1.10.3730.20">
    <property type="match status" value="1"/>
</dbReference>
<keyword evidence="1" id="KW-1133">Transmembrane helix</keyword>
<organism evidence="3 4">
    <name type="scientific">Salinimicrobium catena</name>
    <dbReference type="NCBI Taxonomy" id="390640"/>
    <lineage>
        <taxon>Bacteria</taxon>
        <taxon>Pseudomonadati</taxon>
        <taxon>Bacteroidota</taxon>
        <taxon>Flavobacteriia</taxon>
        <taxon>Flavobacteriales</taxon>
        <taxon>Flavobacteriaceae</taxon>
        <taxon>Salinimicrobium</taxon>
    </lineage>
</organism>
<dbReference type="Proteomes" id="UP000199448">
    <property type="component" value="Unassembled WGS sequence"/>
</dbReference>
<dbReference type="RefSeq" id="WP_093112417.1">
    <property type="nucleotide sequence ID" value="NZ_FNGG01000002.1"/>
</dbReference>
<accession>A0A1H5L0Q2</accession>
<feature type="transmembrane region" description="Helical" evidence="1">
    <location>
        <begin position="212"/>
        <end position="233"/>
    </location>
</feature>
<feature type="transmembrane region" description="Helical" evidence="1">
    <location>
        <begin position="272"/>
        <end position="292"/>
    </location>
</feature>
<sequence length="293" mass="32129">MIFLLLSVLSSSVIFVVFKLFDRFKINTLQAIIFNYFIAFSSGLLIDNQPLNLEKIPSEAWFPGTIILGFLFIAVFYLAALTTQRSGLSVVSVATKMSVAIPVLFGIFLYNESTGLLKVSGILLALTAVYLTSIKKKEGITIRKRNLIFPLLVFFGSGIIDTTIKFLETTYVAEADVALFTSTIFAIAGIIGTSILIFQGIRKTLKLSWKNVVGGIALGVPNFGSIYFLVMALRTNGMESSNVFPINNVAIVMTSTLLGILLFKERMLPKNWLGIGIAIVSIILIASAEQWMN</sequence>
<dbReference type="EMBL" id="FNUG01000002">
    <property type="protein sequence ID" value="SEE70187.1"/>
    <property type="molecule type" value="Genomic_DNA"/>
</dbReference>
<dbReference type="AlphaFoldDB" id="A0A1H5L0Q2"/>
<dbReference type="OrthoDB" id="1524053at2"/>
<feature type="transmembrane region" description="Helical" evidence="1">
    <location>
        <begin position="28"/>
        <end position="46"/>
    </location>
</feature>
<dbReference type="GO" id="GO:0016020">
    <property type="term" value="C:membrane"/>
    <property type="evidence" value="ECO:0007669"/>
    <property type="project" value="InterPro"/>
</dbReference>
<keyword evidence="1" id="KW-0812">Transmembrane</keyword>
<dbReference type="Pfam" id="PF00892">
    <property type="entry name" value="EamA"/>
    <property type="match status" value="2"/>
</dbReference>
<gene>
    <name evidence="3" type="ORF">SAMN04488034_10267</name>
</gene>
<feature type="transmembrane region" description="Helical" evidence="1">
    <location>
        <begin position="179"/>
        <end position="200"/>
    </location>
</feature>
<feature type="transmembrane region" description="Helical" evidence="1">
    <location>
        <begin position="245"/>
        <end position="263"/>
    </location>
</feature>
<feature type="domain" description="EamA" evidence="2">
    <location>
        <begin position="2"/>
        <end position="133"/>
    </location>
</feature>
<name>A0A1H5L0Q2_9FLAO</name>
<dbReference type="SUPFAM" id="SSF103481">
    <property type="entry name" value="Multidrug resistance efflux transporter EmrE"/>
    <property type="match status" value="2"/>
</dbReference>
<dbReference type="STRING" id="390640.SAMN04488034_10267"/>
<protein>
    <submittedName>
        <fullName evidence="3">EamA-like transporter family protein</fullName>
    </submittedName>
</protein>
<evidence type="ECO:0000313" key="4">
    <source>
        <dbReference type="Proteomes" id="UP000199448"/>
    </source>
</evidence>
<feature type="domain" description="EamA" evidence="2">
    <location>
        <begin position="151"/>
        <end position="286"/>
    </location>
</feature>